<evidence type="ECO:0000256" key="1">
    <source>
        <dbReference type="ARBA" id="ARBA00023125"/>
    </source>
</evidence>
<dbReference type="Proteomes" id="UP000186437">
    <property type="component" value="Unassembled WGS sequence"/>
</dbReference>
<accession>A0A1Q8ECV5</accession>
<dbReference type="CDD" id="cd00093">
    <property type="entry name" value="HTH_XRE"/>
    <property type="match status" value="1"/>
</dbReference>
<dbReference type="Pfam" id="PF01381">
    <property type="entry name" value="HTH_3"/>
    <property type="match status" value="1"/>
</dbReference>
<dbReference type="EMBL" id="UHEN01000001">
    <property type="protein sequence ID" value="SUN08226.1"/>
    <property type="molecule type" value="Genomic_DNA"/>
</dbReference>
<dbReference type="InterPro" id="IPR001387">
    <property type="entry name" value="Cro/C1-type_HTH"/>
</dbReference>
<reference evidence="3" key="1">
    <citation type="submission" date="2016-12" db="EMBL/GenBank/DDBJ databases">
        <authorList>
            <person name="Song W.-J."/>
            <person name="Kurnit D.M."/>
        </authorList>
    </citation>
    <scope>NUCLEOTIDE SEQUENCE [LARGE SCALE GENOMIC DNA]</scope>
    <source>
        <strain evidence="3">ATCC 51725</strain>
    </source>
</reference>
<name>A0A1Q8ECV5_STRAI</name>
<dbReference type="PROSITE" id="PS50943">
    <property type="entry name" value="HTH_CROC1"/>
    <property type="match status" value="1"/>
</dbReference>
<keyword evidence="1" id="KW-0238">DNA-binding</keyword>
<evidence type="ECO:0000259" key="2">
    <source>
        <dbReference type="PROSITE" id="PS50943"/>
    </source>
</evidence>
<evidence type="ECO:0000313" key="3">
    <source>
        <dbReference type="EMBL" id="OLF49624.1"/>
    </source>
</evidence>
<dbReference type="PANTHER" id="PTHR46797:SF2">
    <property type="entry name" value="TRANSCRIPTIONAL REGULATOR"/>
    <property type="match status" value="1"/>
</dbReference>
<evidence type="ECO:0000313" key="6">
    <source>
        <dbReference type="Proteomes" id="UP000255213"/>
    </source>
</evidence>
<organism evidence="3 5">
    <name type="scientific">Streptococcus acidominimus</name>
    <dbReference type="NCBI Taxonomy" id="1326"/>
    <lineage>
        <taxon>Bacteria</taxon>
        <taxon>Bacillati</taxon>
        <taxon>Bacillota</taxon>
        <taxon>Bacilli</taxon>
        <taxon>Lactobacillales</taxon>
        <taxon>Streptococcaceae</taxon>
        <taxon>Streptococcus</taxon>
    </lineage>
</organism>
<gene>
    <name evidence="3" type="ORF">BU200_06365</name>
    <name evidence="4" type="ORF">NCTC12957_01816</name>
</gene>
<feature type="domain" description="HTH cro/C1-type" evidence="2">
    <location>
        <begin position="15"/>
        <end position="69"/>
    </location>
</feature>
<evidence type="ECO:0000313" key="5">
    <source>
        <dbReference type="Proteomes" id="UP000186437"/>
    </source>
</evidence>
<dbReference type="Proteomes" id="UP000255213">
    <property type="component" value="Unassembled WGS sequence"/>
</dbReference>
<dbReference type="GO" id="GO:0003677">
    <property type="term" value="F:DNA binding"/>
    <property type="evidence" value="ECO:0007669"/>
    <property type="project" value="UniProtKB-KW"/>
</dbReference>
<evidence type="ECO:0000313" key="4">
    <source>
        <dbReference type="EMBL" id="SUN08226.1"/>
    </source>
</evidence>
<dbReference type="PANTHER" id="PTHR46797">
    <property type="entry name" value="HTH-TYPE TRANSCRIPTIONAL REGULATOR"/>
    <property type="match status" value="1"/>
</dbReference>
<dbReference type="EMBL" id="MSJL01000025">
    <property type="protein sequence ID" value="OLF49624.1"/>
    <property type="molecule type" value="Genomic_DNA"/>
</dbReference>
<dbReference type="GO" id="GO:0005829">
    <property type="term" value="C:cytosol"/>
    <property type="evidence" value="ECO:0007669"/>
    <property type="project" value="TreeGrafter"/>
</dbReference>
<dbReference type="InterPro" id="IPR010982">
    <property type="entry name" value="Lambda_DNA-bd_dom_sf"/>
</dbReference>
<dbReference type="AlphaFoldDB" id="A0A1Q8ECV5"/>
<dbReference type="GO" id="GO:0003700">
    <property type="term" value="F:DNA-binding transcription factor activity"/>
    <property type="evidence" value="ECO:0007669"/>
    <property type="project" value="TreeGrafter"/>
</dbReference>
<protein>
    <submittedName>
        <fullName evidence="4">Putative transcriptional regulator</fullName>
    </submittedName>
</protein>
<reference evidence="5" key="2">
    <citation type="submission" date="2016-12" db="EMBL/GenBank/DDBJ databases">
        <authorList>
            <person name="Gulvik C.A."/>
        </authorList>
    </citation>
    <scope>NUCLEOTIDE SEQUENCE [LARGE SCALE GENOMIC DNA]</scope>
    <source>
        <strain evidence="5">ATCC 51725</strain>
    </source>
</reference>
<dbReference type="Gene3D" id="1.10.260.40">
    <property type="entry name" value="lambda repressor-like DNA-binding domains"/>
    <property type="match status" value="1"/>
</dbReference>
<proteinExistence type="predicted"/>
<dbReference type="RefSeq" id="WP_075099382.1">
    <property type="nucleotide sequence ID" value="NZ_MSJL01000025.1"/>
</dbReference>
<dbReference type="SUPFAM" id="SSF47413">
    <property type="entry name" value="lambda repressor-like DNA-binding domains"/>
    <property type="match status" value="1"/>
</dbReference>
<dbReference type="SMART" id="SM00530">
    <property type="entry name" value="HTH_XRE"/>
    <property type="match status" value="1"/>
</dbReference>
<dbReference type="InterPro" id="IPR050807">
    <property type="entry name" value="TransReg_Diox_bact_type"/>
</dbReference>
<sequence length="109" mass="12624">MNNNESLAIFVADRVKELRKEKGLTQEALSEASQLDIKYVNKLENYRHSARLETLEQLLEALDVTYSEFFNFDIKADSNTIQKLIRAVAKLPKNQQEKKLQAIIDLLEE</sequence>
<keyword evidence="5" id="KW-1185">Reference proteome</keyword>
<dbReference type="OrthoDB" id="1495025at2"/>
<reference evidence="4 6" key="3">
    <citation type="submission" date="2018-06" db="EMBL/GenBank/DDBJ databases">
        <authorList>
            <consortium name="Pathogen Informatics"/>
            <person name="Doyle S."/>
        </authorList>
    </citation>
    <scope>NUCLEOTIDE SEQUENCE [LARGE SCALE GENOMIC DNA]</scope>
    <source>
        <strain evidence="4 6">NCTC12957</strain>
    </source>
</reference>